<keyword evidence="1" id="KW-0472">Membrane</keyword>
<keyword evidence="1" id="KW-1133">Transmembrane helix</keyword>
<organism evidence="2 3">
    <name type="scientific">Citrobacter youngae ATCC 29220</name>
    <dbReference type="NCBI Taxonomy" id="500640"/>
    <lineage>
        <taxon>Bacteria</taxon>
        <taxon>Pseudomonadati</taxon>
        <taxon>Pseudomonadota</taxon>
        <taxon>Gammaproteobacteria</taxon>
        <taxon>Enterobacterales</taxon>
        <taxon>Enterobacteriaceae</taxon>
        <taxon>Citrobacter</taxon>
        <taxon>Citrobacter freundii complex</taxon>
    </lineage>
</organism>
<dbReference type="AlphaFoldDB" id="D4BAB9"/>
<protein>
    <submittedName>
        <fullName evidence="2">Uncharacterized protein</fullName>
    </submittedName>
</protein>
<reference evidence="2 3" key="1">
    <citation type="submission" date="2010-02" db="EMBL/GenBank/DDBJ databases">
        <authorList>
            <person name="Weinstock G."/>
            <person name="Sodergren E."/>
            <person name="Clifton S."/>
            <person name="Fulton L."/>
            <person name="Fulton B."/>
            <person name="Courtney L."/>
            <person name="Fronick C."/>
            <person name="Harrison M."/>
            <person name="Strong C."/>
            <person name="Farmer C."/>
            <person name="Delahaunty K."/>
            <person name="Markovic C."/>
            <person name="Hall O."/>
            <person name="Minx P."/>
            <person name="Tomlinson C."/>
            <person name="Mitreva M."/>
            <person name="Nelson J."/>
            <person name="Hou S."/>
            <person name="Wollam A."/>
            <person name="Pepin K.H."/>
            <person name="Johnson M."/>
            <person name="Bhonagiri V."/>
            <person name="Zhang X."/>
            <person name="Suruliraj S."/>
            <person name="Warren W."/>
            <person name="Chinwalla A."/>
            <person name="Mardis E.R."/>
            <person name="Wilson R.K."/>
        </authorList>
    </citation>
    <scope>NUCLEOTIDE SEQUENCE [LARGE SCALE GENOMIC DNA]</scope>
    <source>
        <strain evidence="2 3">ATCC 29220</strain>
    </source>
</reference>
<accession>D4BAB9</accession>
<evidence type="ECO:0000313" key="3">
    <source>
        <dbReference type="Proteomes" id="UP000003880"/>
    </source>
</evidence>
<dbReference type="HOGENOM" id="CLU_3166241_0_0_6"/>
<dbReference type="Proteomes" id="UP000003880">
    <property type="component" value="Unassembled WGS sequence"/>
</dbReference>
<comment type="caution">
    <text evidence="2">The sequence shown here is derived from an EMBL/GenBank/DDBJ whole genome shotgun (WGS) entry which is preliminary data.</text>
</comment>
<dbReference type="EMBL" id="ABWL02000006">
    <property type="protein sequence ID" value="EFE09130.1"/>
    <property type="molecule type" value="Genomic_DNA"/>
</dbReference>
<keyword evidence="1" id="KW-0812">Transmembrane</keyword>
<evidence type="ECO:0000256" key="1">
    <source>
        <dbReference type="SAM" id="Phobius"/>
    </source>
</evidence>
<evidence type="ECO:0000313" key="2">
    <source>
        <dbReference type="EMBL" id="EFE09130.1"/>
    </source>
</evidence>
<sequence length="47" mass="5316">MFSLHCCAKTVPVTIISQKRLPQICSLMIMIIIVTLIAIFKLYVTYG</sequence>
<gene>
    <name evidence="2" type="ORF">CIT292_07413</name>
</gene>
<name>D4BAB9_9ENTR</name>
<feature type="transmembrane region" description="Helical" evidence="1">
    <location>
        <begin position="24"/>
        <end position="44"/>
    </location>
</feature>
<proteinExistence type="predicted"/>